<dbReference type="Proteomes" id="UP000887562">
    <property type="component" value="Unplaced"/>
</dbReference>
<dbReference type="AlphaFoldDB" id="A0A915EWV1"/>
<feature type="compositionally biased region" description="Basic and acidic residues" evidence="1">
    <location>
        <begin position="133"/>
        <end position="162"/>
    </location>
</feature>
<evidence type="ECO:0000313" key="3">
    <source>
        <dbReference type="WBParaSite" id="maker-E.canG7_contigs_5821-snap-gene-0.35-mRNA-1"/>
    </source>
</evidence>
<feature type="compositionally biased region" description="Low complexity" evidence="1">
    <location>
        <begin position="49"/>
        <end position="60"/>
    </location>
</feature>
<feature type="compositionally biased region" description="Basic and acidic residues" evidence="1">
    <location>
        <begin position="78"/>
        <end position="93"/>
    </location>
</feature>
<feature type="region of interest" description="Disordered" evidence="1">
    <location>
        <begin position="204"/>
        <end position="265"/>
    </location>
</feature>
<evidence type="ECO:0000256" key="1">
    <source>
        <dbReference type="SAM" id="MobiDB-lite"/>
    </source>
</evidence>
<organism evidence="2 3">
    <name type="scientific">Echinococcus canadensis</name>
    <dbReference type="NCBI Taxonomy" id="519352"/>
    <lineage>
        <taxon>Eukaryota</taxon>
        <taxon>Metazoa</taxon>
        <taxon>Spiralia</taxon>
        <taxon>Lophotrochozoa</taxon>
        <taxon>Platyhelminthes</taxon>
        <taxon>Cestoda</taxon>
        <taxon>Eucestoda</taxon>
        <taxon>Cyclophyllidea</taxon>
        <taxon>Taeniidae</taxon>
        <taxon>Echinococcus</taxon>
        <taxon>Echinococcus canadensis group</taxon>
    </lineage>
</organism>
<keyword evidence="2" id="KW-1185">Reference proteome</keyword>
<sequence length="265" mass="28063">MLLFWLFTEREDNSLFKSSSPVRTSLFAQDSLLIMPRRSSNKSDSPVPRRQSARIAAASANKTPTPSPVKKTRRSSKRASEGKVENAEDKVDHNGTGGTYKDASLGEPVEKKQKLEETMESSANLPGSAQESGGKDELAANDEGTSKMEFEAAREAGFEVVEKSNVPHSDSEEVKSAISAQGEDGQLLVNYVQVSKDDVPAAVLENSAATSGDKPPANGTDTKELCKGDAAVDESANEQPAAVGPEQKSGEVPADEPPAAEGVSQ</sequence>
<feature type="compositionally biased region" description="Basic and acidic residues" evidence="1">
    <location>
        <begin position="108"/>
        <end position="117"/>
    </location>
</feature>
<dbReference type="WBParaSite" id="maker-E.canG7_contigs_5821-snap-gene-0.35-mRNA-1">
    <property type="protein sequence ID" value="maker-E.canG7_contigs_5821-snap-gene-0.35-mRNA-1"/>
    <property type="gene ID" value="EcG7_03240"/>
</dbReference>
<feature type="region of interest" description="Disordered" evidence="1">
    <location>
        <begin position="34"/>
        <end position="185"/>
    </location>
</feature>
<protein>
    <submittedName>
        <fullName evidence="3">Uncharacterized protein</fullName>
    </submittedName>
</protein>
<feature type="compositionally biased region" description="Polar residues" evidence="1">
    <location>
        <begin position="120"/>
        <end position="131"/>
    </location>
</feature>
<name>A0A915EWV1_9CEST</name>
<evidence type="ECO:0000313" key="2">
    <source>
        <dbReference type="Proteomes" id="UP000887562"/>
    </source>
</evidence>
<proteinExistence type="predicted"/>
<accession>A0A915EWV1</accession>
<reference evidence="3" key="1">
    <citation type="submission" date="2022-11" db="UniProtKB">
        <authorList>
            <consortium name="WormBaseParasite"/>
        </authorList>
    </citation>
    <scope>IDENTIFICATION</scope>
</reference>